<dbReference type="PRINTS" id="PR01021">
    <property type="entry name" value="OMPADOMAIN"/>
</dbReference>
<keyword evidence="8" id="KW-1185">Reference proteome</keyword>
<evidence type="ECO:0000256" key="4">
    <source>
        <dbReference type="PROSITE-ProRule" id="PRU00473"/>
    </source>
</evidence>
<dbReference type="Pfam" id="PF00691">
    <property type="entry name" value="OmpA"/>
    <property type="match status" value="1"/>
</dbReference>
<dbReference type="InterPro" id="IPR011659">
    <property type="entry name" value="WD40"/>
</dbReference>
<dbReference type="Gene3D" id="2.60.40.1120">
    <property type="entry name" value="Carboxypeptidase-like, regulatory domain"/>
    <property type="match status" value="1"/>
</dbReference>
<accession>A0A1T5IPY1</accession>
<dbReference type="STRING" id="688867.SAMN05660236_0261"/>
<name>A0A1T5IPY1_9BACT</name>
<dbReference type="CDD" id="cd07185">
    <property type="entry name" value="OmpA_C-like"/>
    <property type="match status" value="1"/>
</dbReference>
<organism evidence="7 8">
    <name type="scientific">Ohtaekwangia koreensis</name>
    <dbReference type="NCBI Taxonomy" id="688867"/>
    <lineage>
        <taxon>Bacteria</taxon>
        <taxon>Pseudomonadati</taxon>
        <taxon>Bacteroidota</taxon>
        <taxon>Cytophagia</taxon>
        <taxon>Cytophagales</taxon>
        <taxon>Fulvivirgaceae</taxon>
        <taxon>Ohtaekwangia</taxon>
    </lineage>
</organism>
<gene>
    <name evidence="7" type="ORF">SAMN05660236_0261</name>
</gene>
<dbReference type="PROSITE" id="PS51123">
    <property type="entry name" value="OMPA_2"/>
    <property type="match status" value="1"/>
</dbReference>
<keyword evidence="5" id="KW-0732">Signal</keyword>
<proteinExistence type="predicted"/>
<keyword evidence="3" id="KW-0998">Cell outer membrane</keyword>
<feature type="signal peptide" evidence="5">
    <location>
        <begin position="1"/>
        <end position="21"/>
    </location>
</feature>
<evidence type="ECO:0000313" key="7">
    <source>
        <dbReference type="EMBL" id="SKC41220.1"/>
    </source>
</evidence>
<evidence type="ECO:0000256" key="5">
    <source>
        <dbReference type="SAM" id="SignalP"/>
    </source>
</evidence>
<evidence type="ECO:0000313" key="8">
    <source>
        <dbReference type="Proteomes" id="UP000190961"/>
    </source>
</evidence>
<dbReference type="InterPro" id="IPR006665">
    <property type="entry name" value="OmpA-like"/>
</dbReference>
<evidence type="ECO:0000256" key="2">
    <source>
        <dbReference type="ARBA" id="ARBA00023136"/>
    </source>
</evidence>
<sequence>MKTPLLLFFSLLTFCALGQSAQQSMERYELVKMDKNVNTFHHEAAPVISPDGNTLYFFVQDHPENTQGKDDTQDIWVSKKDANGVWGKAEHLRSPFNIHRSNQVFTVFPDGNLFIKGGRTKGEKGFSIVTGGSLRELDVKDFKSMNKGRFYGASMSADMKHMIIYFSEKENSPNSDLYGSDLLPNGSWSKPVKLKLSTTLDDVGPFIGPDQKTLYFASARQSPGRQGGVDIYRTTRLDETWANWSEPINMGKPINTSALDYYFTIDNAGNVFTSRANKAMDGAQLDLYQLVPKTFKVQLTGIVLNEKTQEPLQANVDIKVADKEPVKLRSNATGKFDTKVPEMNSFAIAASTEGFLPKEQSFKLPVLTKDTTIYIEMLLKPVAKKLLVSGNVYDKKTDKQIAAKLDIALRNDRKTNFKVDASRGSYEKEVPKLGWYMITASAEGYLNSTDSVQLESEELSPAIRDLYLLPIEIGVTVRLKNIYFDFDKTTLKKESFTELNKVVEFLKQNSTVEIEIAGHTDNKGSDDYNANLSQGRSQSVVDYLISQGIEAFRLTAHGYGESKPIDTNDTDAGRANNRRVEFTVVKK</sequence>
<dbReference type="OrthoDB" id="1490539at2"/>
<dbReference type="Gene3D" id="3.30.1330.60">
    <property type="entry name" value="OmpA-like domain"/>
    <property type="match status" value="1"/>
</dbReference>
<dbReference type="GO" id="GO:0009279">
    <property type="term" value="C:cell outer membrane"/>
    <property type="evidence" value="ECO:0007669"/>
    <property type="project" value="UniProtKB-SubCell"/>
</dbReference>
<feature type="domain" description="OmpA-like" evidence="6">
    <location>
        <begin position="471"/>
        <end position="587"/>
    </location>
</feature>
<dbReference type="AlphaFoldDB" id="A0A1T5IPY1"/>
<evidence type="ECO:0000256" key="1">
    <source>
        <dbReference type="ARBA" id="ARBA00004442"/>
    </source>
</evidence>
<keyword evidence="2 4" id="KW-0472">Membrane</keyword>
<dbReference type="PANTHER" id="PTHR30329">
    <property type="entry name" value="STATOR ELEMENT OF FLAGELLAR MOTOR COMPLEX"/>
    <property type="match status" value="1"/>
</dbReference>
<dbReference type="Pfam" id="PF07676">
    <property type="entry name" value="PD40"/>
    <property type="match status" value="2"/>
</dbReference>
<dbReference type="Proteomes" id="UP000190961">
    <property type="component" value="Unassembled WGS sequence"/>
</dbReference>
<reference evidence="7 8" key="1">
    <citation type="submission" date="2017-02" db="EMBL/GenBank/DDBJ databases">
        <authorList>
            <person name="Peterson S.W."/>
        </authorList>
    </citation>
    <scope>NUCLEOTIDE SEQUENCE [LARGE SCALE GENOMIC DNA]</scope>
    <source>
        <strain evidence="7 8">DSM 25262</strain>
    </source>
</reference>
<dbReference type="InterPro" id="IPR036737">
    <property type="entry name" value="OmpA-like_sf"/>
</dbReference>
<dbReference type="InterPro" id="IPR006664">
    <property type="entry name" value="OMP_bac"/>
</dbReference>
<dbReference type="PANTHER" id="PTHR30329:SF21">
    <property type="entry name" value="LIPOPROTEIN YIAD-RELATED"/>
    <property type="match status" value="1"/>
</dbReference>
<feature type="chain" id="PRO_5013182641" evidence="5">
    <location>
        <begin position="22"/>
        <end position="587"/>
    </location>
</feature>
<dbReference type="InterPro" id="IPR050330">
    <property type="entry name" value="Bact_OuterMem_StrucFunc"/>
</dbReference>
<evidence type="ECO:0000256" key="3">
    <source>
        <dbReference type="ARBA" id="ARBA00023237"/>
    </source>
</evidence>
<protein>
    <submittedName>
        <fullName evidence="7">Outer membrane protein OmpA</fullName>
    </submittedName>
</protein>
<dbReference type="SUPFAM" id="SSF82171">
    <property type="entry name" value="DPP6 N-terminal domain-like"/>
    <property type="match status" value="1"/>
</dbReference>
<dbReference type="EMBL" id="FUZU01000001">
    <property type="protein sequence ID" value="SKC41220.1"/>
    <property type="molecule type" value="Genomic_DNA"/>
</dbReference>
<comment type="subcellular location">
    <subcellularLocation>
        <location evidence="1">Cell outer membrane</location>
    </subcellularLocation>
</comment>
<dbReference type="RefSeq" id="WP_079684904.1">
    <property type="nucleotide sequence ID" value="NZ_FUZU01000001.1"/>
</dbReference>
<dbReference type="SUPFAM" id="SSF103088">
    <property type="entry name" value="OmpA-like"/>
    <property type="match status" value="1"/>
</dbReference>
<evidence type="ECO:0000259" key="6">
    <source>
        <dbReference type="PROSITE" id="PS51123"/>
    </source>
</evidence>